<evidence type="ECO:0000256" key="5">
    <source>
        <dbReference type="ARBA" id="ARBA00022946"/>
    </source>
</evidence>
<sequence length="456" mass="50827">MDTNLPVSAQPRVVIVGCGFGGLRLAKALRHAPVQVVVIDRNNYHNFQPLLYQVATGALEADSIAYPIRKIFAGQPNFFYRMADVQRVDTARNTVHTSVGDIRYDHLVLATGSLTNFFGIESLEKNAMQIKSIPNSLNLRSFIFQNFEKALLTADPAEKQALLNIVVVGGGPTGVEISGSLAEMRKHVLPKDYPELDLRQMKIILVEAGKELLGPMSVKSQQDALRYMQELGVEVRLNTSIKRFENCRAYYSDTEFIPTENLIWAAGVNGAEVPGLPTEVVARNKRITVNAWNQVEGLPNVFAIGDVANMVTEEMPRGLPMLAPVAQQQADLLAKNLQRLLQGQPPEPFVYNNKGVMAIVSRNKAVVDLPGNVHFNGFFGWLTWLFVHLMTLVGFRNKVVAFIDWAFSYFSSDQALRLIIRPFSRRDVKDDQGKKKAEHNTATPEYNPTPPAIQVR</sequence>
<evidence type="ECO:0000313" key="13">
    <source>
        <dbReference type="Proteomes" id="UP000184418"/>
    </source>
</evidence>
<evidence type="ECO:0000256" key="3">
    <source>
        <dbReference type="ARBA" id="ARBA00022630"/>
    </source>
</evidence>
<evidence type="ECO:0000259" key="11">
    <source>
        <dbReference type="Pfam" id="PF22366"/>
    </source>
</evidence>
<dbReference type="Pfam" id="PF22366">
    <property type="entry name" value="NDH2_C"/>
    <property type="match status" value="1"/>
</dbReference>
<feature type="domain" description="FAD/NAD(P)-binding" evidence="10">
    <location>
        <begin position="12"/>
        <end position="330"/>
    </location>
</feature>
<evidence type="ECO:0000256" key="9">
    <source>
        <dbReference type="SAM" id="MobiDB-lite"/>
    </source>
</evidence>
<dbReference type="Pfam" id="PF07992">
    <property type="entry name" value="Pyr_redox_2"/>
    <property type="match status" value="1"/>
</dbReference>
<evidence type="ECO:0000313" key="12">
    <source>
        <dbReference type="EMBL" id="SHJ15917.1"/>
    </source>
</evidence>
<evidence type="ECO:0000256" key="8">
    <source>
        <dbReference type="ARBA" id="ARBA00047599"/>
    </source>
</evidence>
<dbReference type="PANTHER" id="PTHR43706">
    <property type="entry name" value="NADH DEHYDROGENASE"/>
    <property type="match status" value="1"/>
</dbReference>
<dbReference type="OrthoDB" id="9781621at2"/>
<dbReference type="PRINTS" id="PR00411">
    <property type="entry name" value="PNDRDTASEI"/>
</dbReference>
<dbReference type="SUPFAM" id="SSF51905">
    <property type="entry name" value="FAD/NAD(P)-binding domain"/>
    <property type="match status" value="1"/>
</dbReference>
<evidence type="ECO:0000256" key="7">
    <source>
        <dbReference type="ARBA" id="ARBA00023027"/>
    </source>
</evidence>
<dbReference type="InterPro" id="IPR054585">
    <property type="entry name" value="NDH2-like_C"/>
</dbReference>
<dbReference type="PRINTS" id="PR00368">
    <property type="entry name" value="FADPNR"/>
</dbReference>
<keyword evidence="4" id="KW-0274">FAD</keyword>
<dbReference type="RefSeq" id="WP_073109596.1">
    <property type="nucleotide sequence ID" value="NZ_FQYN01000004.1"/>
</dbReference>
<dbReference type="GO" id="GO:0050136">
    <property type="term" value="F:NADH dehydrogenase (quinone) (non-electrogenic) activity"/>
    <property type="evidence" value="ECO:0007669"/>
    <property type="project" value="UniProtKB-EC"/>
</dbReference>
<organism evidence="12 13">
    <name type="scientific">Hymenobacter daecheongensis DSM 21074</name>
    <dbReference type="NCBI Taxonomy" id="1121955"/>
    <lineage>
        <taxon>Bacteria</taxon>
        <taxon>Pseudomonadati</taxon>
        <taxon>Bacteroidota</taxon>
        <taxon>Cytophagia</taxon>
        <taxon>Cytophagales</taxon>
        <taxon>Hymenobacteraceae</taxon>
        <taxon>Hymenobacter</taxon>
    </lineage>
</organism>
<keyword evidence="5" id="KW-0809">Transit peptide</keyword>
<feature type="domain" description="External alternative NADH-ubiquinone oxidoreductase-like C-terminal" evidence="11">
    <location>
        <begin position="354"/>
        <end position="410"/>
    </location>
</feature>
<evidence type="ECO:0000256" key="1">
    <source>
        <dbReference type="ARBA" id="ARBA00005272"/>
    </source>
</evidence>
<accession>A0A1M6H120</accession>
<dbReference type="Gene3D" id="3.50.50.100">
    <property type="match status" value="1"/>
</dbReference>
<evidence type="ECO:0000256" key="4">
    <source>
        <dbReference type="ARBA" id="ARBA00022827"/>
    </source>
</evidence>
<dbReference type="InterPro" id="IPR045024">
    <property type="entry name" value="NDH-2"/>
</dbReference>
<keyword evidence="7" id="KW-0520">NAD</keyword>
<feature type="compositionally biased region" description="Pro residues" evidence="9">
    <location>
        <begin position="447"/>
        <end position="456"/>
    </location>
</feature>
<dbReference type="EMBL" id="FQYN01000004">
    <property type="protein sequence ID" value="SHJ15917.1"/>
    <property type="molecule type" value="Genomic_DNA"/>
</dbReference>
<name>A0A1M6H120_9BACT</name>
<keyword evidence="6" id="KW-0560">Oxidoreductase</keyword>
<protein>
    <recommendedName>
        <fullName evidence="2">NADH:ubiquinone reductase (non-electrogenic)</fullName>
        <ecNumber evidence="2">1.6.5.9</ecNumber>
    </recommendedName>
</protein>
<dbReference type="Proteomes" id="UP000184418">
    <property type="component" value="Unassembled WGS sequence"/>
</dbReference>
<keyword evidence="3" id="KW-0285">Flavoprotein</keyword>
<evidence type="ECO:0000256" key="2">
    <source>
        <dbReference type="ARBA" id="ARBA00012637"/>
    </source>
</evidence>
<evidence type="ECO:0000259" key="10">
    <source>
        <dbReference type="Pfam" id="PF07992"/>
    </source>
</evidence>
<dbReference type="STRING" id="1121955.SAMN02745146_2477"/>
<feature type="compositionally biased region" description="Basic and acidic residues" evidence="9">
    <location>
        <begin position="430"/>
        <end position="439"/>
    </location>
</feature>
<comment type="catalytic activity">
    <reaction evidence="8">
        <text>a quinone + NADH + H(+) = a quinol + NAD(+)</text>
        <dbReference type="Rhea" id="RHEA:46160"/>
        <dbReference type="ChEBI" id="CHEBI:15378"/>
        <dbReference type="ChEBI" id="CHEBI:24646"/>
        <dbReference type="ChEBI" id="CHEBI:57540"/>
        <dbReference type="ChEBI" id="CHEBI:57945"/>
        <dbReference type="ChEBI" id="CHEBI:132124"/>
        <dbReference type="EC" id="1.6.5.9"/>
    </reaction>
</comment>
<dbReference type="EC" id="1.6.5.9" evidence="2"/>
<reference evidence="12 13" key="1">
    <citation type="submission" date="2016-11" db="EMBL/GenBank/DDBJ databases">
        <authorList>
            <person name="Jaros S."/>
            <person name="Januszkiewicz K."/>
            <person name="Wedrychowicz H."/>
        </authorList>
    </citation>
    <scope>NUCLEOTIDE SEQUENCE [LARGE SCALE GENOMIC DNA]</scope>
    <source>
        <strain evidence="12 13">DSM 21074</strain>
    </source>
</reference>
<evidence type="ECO:0000256" key="6">
    <source>
        <dbReference type="ARBA" id="ARBA00023002"/>
    </source>
</evidence>
<comment type="similarity">
    <text evidence="1">Belongs to the NADH dehydrogenase family.</text>
</comment>
<dbReference type="InterPro" id="IPR023753">
    <property type="entry name" value="FAD/NAD-binding_dom"/>
</dbReference>
<gene>
    <name evidence="12" type="ORF">SAMN02745146_2477</name>
</gene>
<proteinExistence type="inferred from homology"/>
<keyword evidence="13" id="KW-1185">Reference proteome</keyword>
<feature type="region of interest" description="Disordered" evidence="9">
    <location>
        <begin position="430"/>
        <end position="456"/>
    </location>
</feature>
<dbReference type="AlphaFoldDB" id="A0A1M6H120"/>
<dbReference type="InterPro" id="IPR036188">
    <property type="entry name" value="FAD/NAD-bd_sf"/>
</dbReference>
<dbReference type="PANTHER" id="PTHR43706:SF47">
    <property type="entry name" value="EXTERNAL NADH-UBIQUINONE OXIDOREDUCTASE 1, MITOCHONDRIAL-RELATED"/>
    <property type="match status" value="1"/>
</dbReference>